<gene>
    <name evidence="6" type="ORF">Ddye_007425</name>
</gene>
<dbReference type="InterPro" id="IPR015300">
    <property type="entry name" value="DNA-bd_pseudobarrel_sf"/>
</dbReference>
<dbReference type="Proteomes" id="UP001280121">
    <property type="component" value="Unassembled WGS sequence"/>
</dbReference>
<comment type="subcellular location">
    <subcellularLocation>
        <location evidence="1">Nucleus</location>
    </subcellularLocation>
</comment>
<proteinExistence type="predicted"/>
<dbReference type="EMBL" id="JANJYI010000002">
    <property type="protein sequence ID" value="KAK2660892.1"/>
    <property type="molecule type" value="Genomic_DNA"/>
</dbReference>
<evidence type="ECO:0000256" key="3">
    <source>
        <dbReference type="ARBA" id="ARBA00023125"/>
    </source>
</evidence>
<reference evidence="6" key="1">
    <citation type="journal article" date="2023" name="Plant J.">
        <title>Genome sequences and population genomics provide insights into the demographic history, inbreeding, and mutation load of two 'living fossil' tree species of Dipteronia.</title>
        <authorList>
            <person name="Feng Y."/>
            <person name="Comes H.P."/>
            <person name="Chen J."/>
            <person name="Zhu S."/>
            <person name="Lu R."/>
            <person name="Zhang X."/>
            <person name="Li P."/>
            <person name="Qiu J."/>
            <person name="Olsen K.M."/>
            <person name="Qiu Y."/>
        </authorList>
    </citation>
    <scope>NUCLEOTIDE SEQUENCE</scope>
    <source>
        <strain evidence="6">KIB01</strain>
    </source>
</reference>
<name>A0AAD9XK76_9ROSI</name>
<evidence type="ECO:0000256" key="2">
    <source>
        <dbReference type="ARBA" id="ARBA00023015"/>
    </source>
</evidence>
<evidence type="ECO:0000313" key="6">
    <source>
        <dbReference type="EMBL" id="KAK2660892.1"/>
    </source>
</evidence>
<evidence type="ECO:0000313" key="7">
    <source>
        <dbReference type="Proteomes" id="UP001280121"/>
    </source>
</evidence>
<keyword evidence="7" id="KW-1185">Reference proteome</keyword>
<evidence type="ECO:0000256" key="1">
    <source>
        <dbReference type="ARBA" id="ARBA00004123"/>
    </source>
</evidence>
<protein>
    <recommendedName>
        <fullName evidence="8">B3 domain-containing protein</fullName>
    </recommendedName>
</protein>
<dbReference type="PANTHER" id="PTHR31541">
    <property type="entry name" value="B3 DOMAIN PLANT PROTEIN-RELATED"/>
    <property type="match status" value="1"/>
</dbReference>
<keyword evidence="5" id="KW-0539">Nucleus</keyword>
<comment type="caution">
    <text evidence="6">The sequence shown here is derived from an EMBL/GenBank/DDBJ whole genome shotgun (WGS) entry which is preliminary data.</text>
</comment>
<dbReference type="InterPro" id="IPR005508">
    <property type="entry name" value="At2g31720-like"/>
</dbReference>
<dbReference type="Pfam" id="PF03754">
    <property type="entry name" value="At2g31720-like"/>
    <property type="match status" value="1"/>
</dbReference>
<evidence type="ECO:0000256" key="4">
    <source>
        <dbReference type="ARBA" id="ARBA00023163"/>
    </source>
</evidence>
<accession>A0AAD9XK76</accession>
<dbReference type="AlphaFoldDB" id="A0AAD9XK76"/>
<dbReference type="SUPFAM" id="SSF101936">
    <property type="entry name" value="DNA-binding pseudobarrel domain"/>
    <property type="match status" value="1"/>
</dbReference>
<evidence type="ECO:0008006" key="8">
    <source>
        <dbReference type="Google" id="ProtNLM"/>
    </source>
</evidence>
<keyword evidence="4" id="KW-0804">Transcription</keyword>
<dbReference type="GO" id="GO:0005634">
    <property type="term" value="C:nucleus"/>
    <property type="evidence" value="ECO:0007669"/>
    <property type="project" value="UniProtKB-SubCell"/>
</dbReference>
<dbReference type="PANTHER" id="PTHR31541:SF25">
    <property type="entry name" value="GAMMA-GLIADIN B"/>
    <property type="match status" value="1"/>
</dbReference>
<dbReference type="Gene3D" id="2.40.330.10">
    <property type="entry name" value="DNA-binding pseudobarrel domain"/>
    <property type="match status" value="1"/>
</dbReference>
<dbReference type="GO" id="GO:0003677">
    <property type="term" value="F:DNA binding"/>
    <property type="evidence" value="ECO:0007669"/>
    <property type="project" value="UniProtKB-KW"/>
</dbReference>
<organism evidence="6 7">
    <name type="scientific">Dipteronia dyeriana</name>
    <dbReference type="NCBI Taxonomy" id="168575"/>
    <lineage>
        <taxon>Eukaryota</taxon>
        <taxon>Viridiplantae</taxon>
        <taxon>Streptophyta</taxon>
        <taxon>Embryophyta</taxon>
        <taxon>Tracheophyta</taxon>
        <taxon>Spermatophyta</taxon>
        <taxon>Magnoliopsida</taxon>
        <taxon>eudicotyledons</taxon>
        <taxon>Gunneridae</taxon>
        <taxon>Pentapetalae</taxon>
        <taxon>rosids</taxon>
        <taxon>malvids</taxon>
        <taxon>Sapindales</taxon>
        <taxon>Sapindaceae</taxon>
        <taxon>Hippocastanoideae</taxon>
        <taxon>Acereae</taxon>
        <taxon>Dipteronia</taxon>
    </lineage>
</organism>
<keyword evidence="2" id="KW-0805">Transcription regulation</keyword>
<keyword evidence="3" id="KW-0238">DNA-binding</keyword>
<evidence type="ECO:0000256" key="5">
    <source>
        <dbReference type="ARBA" id="ARBA00023242"/>
    </source>
</evidence>
<sequence>MPRKISLSDLNALDVDCSFDRMKQEAVEAAEGDESKALYFLTESVLKGFFKKLEAGYDHGLPPELRNHIENIKGTNILHVMEKKITASDLNRNQNRLLFSENSVKNQFLYSQEEINKVNQPSGLQVKVIQPCLETIEEVELKKRTKNHGTYSEFVLTRNWFKMAENKMNHLHTNDTVRLWSFRKGSELCFALVKT</sequence>